<dbReference type="SUPFAM" id="SSF89392">
    <property type="entry name" value="Prokaryotic lipoproteins and lipoprotein localization factors"/>
    <property type="match status" value="1"/>
</dbReference>
<dbReference type="InterPro" id="IPR029046">
    <property type="entry name" value="LolA/LolB/LppX"/>
</dbReference>
<evidence type="ECO:0000313" key="3">
    <source>
        <dbReference type="EMBL" id="UUI64906.1"/>
    </source>
</evidence>
<dbReference type="Proteomes" id="UP001317322">
    <property type="component" value="Chromosome"/>
</dbReference>
<accession>A0ABY5K375</accession>
<organism evidence="3 4">
    <name type="scientific">Cellulomonas wangsupingiae</name>
    <dbReference type="NCBI Taxonomy" id="2968085"/>
    <lineage>
        <taxon>Bacteria</taxon>
        <taxon>Bacillati</taxon>
        <taxon>Actinomycetota</taxon>
        <taxon>Actinomycetes</taxon>
        <taxon>Micrococcales</taxon>
        <taxon>Cellulomonadaceae</taxon>
        <taxon>Cellulomonas</taxon>
    </lineage>
</organism>
<dbReference type="Gene3D" id="2.50.20.20">
    <property type="match status" value="1"/>
</dbReference>
<sequence length="274" mass="28184">MSPFRRAITAPAAVVLLCALTACGGSTGASDTTPTPSASAAAEESPTPEPASTTLTADNFIRTIVDAQVAASSYDFVMEMTSEGQVAGMDGSVHLGGDAPSLALNMNMPEMPGMSIRSTGGMTYVSLGELTGGKFVEVDPSDTSNPLSQGFAEAMEEVDPTMGLEGQEAAIVSVTPVGEPEVVDGVELQTYDVVVDPSKMPEEMAALEADLPPGTEVPATLSYAYQVGDDGLVRKVTFDIMGIQSTMSFTNWGAAAPVQAPTAEEISTENPFAG</sequence>
<protein>
    <recommendedName>
        <fullName evidence="5">LppX_LprAFG lipoprotein</fullName>
    </recommendedName>
</protein>
<evidence type="ECO:0000256" key="2">
    <source>
        <dbReference type="SAM" id="SignalP"/>
    </source>
</evidence>
<proteinExistence type="predicted"/>
<dbReference type="PROSITE" id="PS51257">
    <property type="entry name" value="PROKAR_LIPOPROTEIN"/>
    <property type="match status" value="1"/>
</dbReference>
<evidence type="ECO:0000256" key="1">
    <source>
        <dbReference type="SAM" id="MobiDB-lite"/>
    </source>
</evidence>
<feature type="chain" id="PRO_5045110768" description="LppX_LprAFG lipoprotein" evidence="2">
    <location>
        <begin position="25"/>
        <end position="274"/>
    </location>
</feature>
<name>A0ABY5K375_9CELL</name>
<feature type="signal peptide" evidence="2">
    <location>
        <begin position="1"/>
        <end position="24"/>
    </location>
</feature>
<feature type="region of interest" description="Disordered" evidence="1">
    <location>
        <begin position="27"/>
        <end position="54"/>
    </location>
</feature>
<keyword evidence="4" id="KW-1185">Reference proteome</keyword>
<dbReference type="EMBL" id="CP101989">
    <property type="protein sequence ID" value="UUI64906.1"/>
    <property type="molecule type" value="Genomic_DNA"/>
</dbReference>
<dbReference type="RefSeq" id="WP_227563396.1">
    <property type="nucleotide sequence ID" value="NZ_CP101989.1"/>
</dbReference>
<keyword evidence="2" id="KW-0732">Signal</keyword>
<gene>
    <name evidence="3" type="ORF">NP075_17620</name>
</gene>
<evidence type="ECO:0000313" key="4">
    <source>
        <dbReference type="Proteomes" id="UP001317322"/>
    </source>
</evidence>
<reference evidence="3 4" key="1">
    <citation type="submission" date="2022-07" db="EMBL/GenBank/DDBJ databases">
        <title>Novel species in genus cellulomonas.</title>
        <authorList>
            <person name="Ye L."/>
        </authorList>
    </citation>
    <scope>NUCLEOTIDE SEQUENCE [LARGE SCALE GENOMIC DNA]</scope>
    <source>
        <strain evidence="4">zg-Y908</strain>
    </source>
</reference>
<evidence type="ECO:0008006" key="5">
    <source>
        <dbReference type="Google" id="ProtNLM"/>
    </source>
</evidence>